<sequence length="587" mass="66063">MQEEEEEEEEEGDGRNRQDGGSRRRRGEKEHHQRRRRQRQGVDKQGDGAPAAAAAAATLRVALVGRGFSKNQQEVFRKNGSKVGIEVLVRPESKFVACGGGGGSGGGGLLEQLRRERFAVAVCWSEEVAPWAELLVGGEDVEVVGHQWLRRVDTRPYLLSPLKKNDVVGAEEEGEEEGGGAPAFVVPMYACQRPTPMKHHNHEITDVLDAMTKMYKVVGDGQRADSFMRLSSVLRFLDRTIRSGSEIRHVHHVGERMVEAVDEILATGTLGRLEELKSHPRNQVCQQLMKVHGVGSRTAKDWYNRGIRSVEDARRTLLPNDDDTEGDEKRPNLKPEVVMGLKHFHDMQVPIGRDEVVGIADEVREEAERFGRERDPEGTLLFEVCGGFRRGKETLHDVDVLVSFRRGNGEPGHQGFVEALRALDGYLVEGEQIVGAEVKAFEDLEYFFVEGLKERLMERGKLCATLYQGQMGGFTKAKGGQAPQPKLEREEVLMALWQLPGRKCRIDIVQVASSQWPFALLGWSGTVMFEKDVRRYTEEQTEYKLSQKGVTIRATDEPVTDIVSFQTEEDIFRFLGLEYIPPHLRWV</sequence>
<name>D8LNK4_ECTSI</name>
<evidence type="ECO:0000313" key="6">
    <source>
        <dbReference type="Proteomes" id="UP000002630"/>
    </source>
</evidence>
<dbReference type="FunFam" id="3.30.210.10:FF:000005">
    <property type="entry name" value="DNA polymerase IV"/>
    <property type="match status" value="1"/>
</dbReference>
<dbReference type="SMART" id="SM00483">
    <property type="entry name" value="POLXc"/>
    <property type="match status" value="1"/>
</dbReference>
<dbReference type="Gene3D" id="3.30.210.10">
    <property type="entry name" value="DNA polymerase, thumb domain"/>
    <property type="match status" value="1"/>
</dbReference>
<dbReference type="Gene3D" id="1.10.150.20">
    <property type="entry name" value="5' to 3' exonuclease, C-terminal subdomain"/>
    <property type="match status" value="1"/>
</dbReference>
<dbReference type="InterPro" id="IPR002054">
    <property type="entry name" value="DNA-dir_DNA_pol_X"/>
</dbReference>
<dbReference type="InterPro" id="IPR043519">
    <property type="entry name" value="NT_sf"/>
</dbReference>
<dbReference type="Pfam" id="PF14792">
    <property type="entry name" value="DNA_pol_B_palm"/>
    <property type="match status" value="1"/>
</dbReference>
<dbReference type="InterPro" id="IPR028207">
    <property type="entry name" value="DNA_pol_B_palm_palm"/>
</dbReference>
<gene>
    <name evidence="5" type="ORF">Esi_0492_0010</name>
</gene>
<dbReference type="Pfam" id="PF14716">
    <property type="entry name" value="HHH_8"/>
    <property type="match status" value="1"/>
</dbReference>
<feature type="compositionally biased region" description="Acidic residues" evidence="3">
    <location>
        <begin position="1"/>
        <end position="12"/>
    </location>
</feature>
<evidence type="ECO:0000256" key="3">
    <source>
        <dbReference type="SAM" id="MobiDB-lite"/>
    </source>
</evidence>
<dbReference type="PRINTS" id="PR00869">
    <property type="entry name" value="DNAPOLX"/>
</dbReference>
<evidence type="ECO:0000256" key="1">
    <source>
        <dbReference type="ARBA" id="ARBA00022679"/>
    </source>
</evidence>
<dbReference type="EMBL" id="FN649760">
    <property type="protein sequence ID" value="CBN80507.1"/>
    <property type="molecule type" value="Genomic_DNA"/>
</dbReference>
<keyword evidence="2" id="KW-0548">Nucleotidyltransferase</keyword>
<feature type="region of interest" description="Disordered" evidence="3">
    <location>
        <begin position="1"/>
        <end position="53"/>
    </location>
</feature>
<dbReference type="Gene3D" id="3.30.460.10">
    <property type="entry name" value="Beta Polymerase, domain 2"/>
    <property type="match status" value="1"/>
</dbReference>
<keyword evidence="6" id="KW-1185">Reference proteome</keyword>
<dbReference type="GO" id="GO:0006303">
    <property type="term" value="P:double-strand break repair via nonhomologous end joining"/>
    <property type="evidence" value="ECO:0007669"/>
    <property type="project" value="TreeGrafter"/>
</dbReference>
<dbReference type="AlphaFoldDB" id="D8LNK4"/>
<evidence type="ECO:0000259" key="4">
    <source>
        <dbReference type="SMART" id="SM00483"/>
    </source>
</evidence>
<dbReference type="InterPro" id="IPR029398">
    <property type="entry name" value="PolB_thumb"/>
</dbReference>
<dbReference type="GO" id="GO:0003887">
    <property type="term" value="F:DNA-directed DNA polymerase activity"/>
    <property type="evidence" value="ECO:0007669"/>
    <property type="project" value="InterPro"/>
</dbReference>
<dbReference type="SUPFAM" id="SSF47802">
    <property type="entry name" value="DNA polymerase beta, N-terminal domain-like"/>
    <property type="match status" value="1"/>
</dbReference>
<dbReference type="Gene3D" id="1.10.150.110">
    <property type="entry name" value="DNA polymerase beta, N-terminal domain-like"/>
    <property type="match status" value="1"/>
</dbReference>
<dbReference type="STRING" id="2880.D8LNK4"/>
<proteinExistence type="predicted"/>
<evidence type="ECO:0000313" key="5">
    <source>
        <dbReference type="EMBL" id="CBN80507.1"/>
    </source>
</evidence>
<protein>
    <submittedName>
        <fullName evidence="5">DNA polymerase mu</fullName>
    </submittedName>
</protein>
<dbReference type="OrthoDB" id="204758at2759"/>
<accession>D8LNK4</accession>
<reference evidence="5 6" key="1">
    <citation type="journal article" date="2010" name="Nature">
        <title>The Ectocarpus genome and the independent evolution of multicellularity in brown algae.</title>
        <authorList>
            <person name="Cock J.M."/>
            <person name="Sterck L."/>
            <person name="Rouze P."/>
            <person name="Scornet D."/>
            <person name="Allen A.E."/>
            <person name="Amoutzias G."/>
            <person name="Anthouard V."/>
            <person name="Artiguenave F."/>
            <person name="Aury J.M."/>
            <person name="Badger J.H."/>
            <person name="Beszteri B."/>
            <person name="Billiau K."/>
            <person name="Bonnet E."/>
            <person name="Bothwell J.H."/>
            <person name="Bowler C."/>
            <person name="Boyen C."/>
            <person name="Brownlee C."/>
            <person name="Carrano C.J."/>
            <person name="Charrier B."/>
            <person name="Cho G.Y."/>
            <person name="Coelho S.M."/>
            <person name="Collen J."/>
            <person name="Corre E."/>
            <person name="Da Silva C."/>
            <person name="Delage L."/>
            <person name="Delaroque N."/>
            <person name="Dittami S.M."/>
            <person name="Doulbeau S."/>
            <person name="Elias M."/>
            <person name="Farnham G."/>
            <person name="Gachon C.M."/>
            <person name="Gschloessl B."/>
            <person name="Heesch S."/>
            <person name="Jabbari K."/>
            <person name="Jubin C."/>
            <person name="Kawai H."/>
            <person name="Kimura K."/>
            <person name="Kloareg B."/>
            <person name="Kupper F.C."/>
            <person name="Lang D."/>
            <person name="Le Bail A."/>
            <person name="Leblanc C."/>
            <person name="Lerouge P."/>
            <person name="Lohr M."/>
            <person name="Lopez P.J."/>
            <person name="Martens C."/>
            <person name="Maumus F."/>
            <person name="Michel G."/>
            <person name="Miranda-Saavedra D."/>
            <person name="Morales J."/>
            <person name="Moreau H."/>
            <person name="Motomura T."/>
            <person name="Nagasato C."/>
            <person name="Napoli C.A."/>
            <person name="Nelson D.R."/>
            <person name="Nyvall-Collen P."/>
            <person name="Peters A.F."/>
            <person name="Pommier C."/>
            <person name="Potin P."/>
            <person name="Poulain J."/>
            <person name="Quesneville H."/>
            <person name="Read B."/>
            <person name="Rensing S.A."/>
            <person name="Ritter A."/>
            <person name="Rousvoal S."/>
            <person name="Samanta M."/>
            <person name="Samson G."/>
            <person name="Schroeder D.C."/>
            <person name="Segurens B."/>
            <person name="Strittmatter M."/>
            <person name="Tonon T."/>
            <person name="Tregear J.W."/>
            <person name="Valentin K."/>
            <person name="von Dassow P."/>
            <person name="Yamagishi T."/>
            <person name="Van de Peer Y."/>
            <person name="Wincker P."/>
        </authorList>
    </citation>
    <scope>NUCLEOTIDE SEQUENCE [LARGE SCALE GENOMIC DNA]</scope>
    <source>
        <strain evidence="6">Ec32 / CCAP1310/4</strain>
    </source>
</reference>
<dbReference type="CDD" id="cd00141">
    <property type="entry name" value="NT_POLXc"/>
    <property type="match status" value="1"/>
</dbReference>
<organism evidence="5 6">
    <name type="scientific">Ectocarpus siliculosus</name>
    <name type="common">Brown alga</name>
    <name type="synonym">Conferva siliculosa</name>
    <dbReference type="NCBI Taxonomy" id="2880"/>
    <lineage>
        <taxon>Eukaryota</taxon>
        <taxon>Sar</taxon>
        <taxon>Stramenopiles</taxon>
        <taxon>Ochrophyta</taxon>
        <taxon>PX clade</taxon>
        <taxon>Phaeophyceae</taxon>
        <taxon>Ectocarpales</taxon>
        <taxon>Ectocarpaceae</taxon>
        <taxon>Ectocarpus</taxon>
    </lineage>
</organism>
<dbReference type="eggNOG" id="KOG2534">
    <property type="taxonomic scope" value="Eukaryota"/>
</dbReference>
<dbReference type="InterPro" id="IPR022312">
    <property type="entry name" value="DNA_pol_X"/>
</dbReference>
<dbReference type="GO" id="GO:0005634">
    <property type="term" value="C:nucleus"/>
    <property type="evidence" value="ECO:0007669"/>
    <property type="project" value="TreeGrafter"/>
</dbReference>
<evidence type="ECO:0000256" key="2">
    <source>
        <dbReference type="ARBA" id="ARBA00022695"/>
    </source>
</evidence>
<dbReference type="Proteomes" id="UP000002630">
    <property type="component" value="Unassembled WGS sequence"/>
</dbReference>
<feature type="domain" description="DNA-directed DNA polymerase X" evidence="4">
    <location>
        <begin position="198"/>
        <end position="586"/>
    </location>
</feature>
<dbReference type="PANTHER" id="PTHR11276">
    <property type="entry name" value="DNA POLYMERASE TYPE-X FAMILY MEMBER"/>
    <property type="match status" value="1"/>
</dbReference>
<feature type="compositionally biased region" description="Basic and acidic residues" evidence="3">
    <location>
        <begin position="13"/>
        <end position="31"/>
    </location>
</feature>
<dbReference type="SUPFAM" id="SSF81301">
    <property type="entry name" value="Nucleotidyltransferase"/>
    <property type="match status" value="1"/>
</dbReference>
<dbReference type="GO" id="GO:0003677">
    <property type="term" value="F:DNA binding"/>
    <property type="evidence" value="ECO:0007669"/>
    <property type="project" value="InterPro"/>
</dbReference>
<dbReference type="InterPro" id="IPR018944">
    <property type="entry name" value="DNA_pol_lambd_fingers_domain"/>
</dbReference>
<dbReference type="Pfam" id="PF10391">
    <property type="entry name" value="DNA_pol_lambd_f"/>
    <property type="match status" value="1"/>
</dbReference>
<keyword evidence="1" id="KW-0808">Transferase</keyword>
<dbReference type="InParanoid" id="D8LNK4"/>
<dbReference type="PANTHER" id="PTHR11276:SF40">
    <property type="entry name" value="BRCT DOMAIN-CONTAINING PROTEIN"/>
    <property type="match status" value="1"/>
</dbReference>
<dbReference type="InterPro" id="IPR037160">
    <property type="entry name" value="DNA_Pol_thumb_sf"/>
</dbReference>
<dbReference type="InterPro" id="IPR010996">
    <property type="entry name" value="HHH_MUS81"/>
</dbReference>
<dbReference type="SUPFAM" id="SSF81585">
    <property type="entry name" value="PsbU/PolX domain-like"/>
    <property type="match status" value="1"/>
</dbReference>
<dbReference type="Pfam" id="PF14791">
    <property type="entry name" value="DNA_pol_B_thumb"/>
    <property type="match status" value="1"/>
</dbReference>
<dbReference type="InterPro" id="IPR027421">
    <property type="entry name" value="DNA_pol_lamdba_lyase_dom_sf"/>
</dbReference>